<name>A0A098EA60_9ZZZZ</name>
<proteinExistence type="predicted"/>
<accession>A0A098EA60</accession>
<protein>
    <submittedName>
        <fullName evidence="1">Uncharacterized protein</fullName>
    </submittedName>
</protein>
<organism evidence="1">
    <name type="scientific">groundwater metagenome</name>
    <dbReference type="NCBI Taxonomy" id="717931"/>
    <lineage>
        <taxon>unclassified sequences</taxon>
        <taxon>metagenomes</taxon>
        <taxon>ecological metagenomes</taxon>
    </lineage>
</organism>
<dbReference type="AlphaFoldDB" id="A0A098EA60"/>
<reference evidence="1" key="1">
    <citation type="submission" date="2014-09" db="EMBL/GenBank/DDBJ databases">
        <authorList>
            <person name="Probst J Alexander"/>
        </authorList>
    </citation>
    <scope>NUCLEOTIDE SEQUENCE</scope>
</reference>
<gene>
    <name evidence="1" type="ORF">MSIBF_A2870006</name>
</gene>
<dbReference type="EMBL" id="CCXY01000209">
    <property type="protein sequence ID" value="CEG12888.1"/>
    <property type="molecule type" value="Genomic_DNA"/>
</dbReference>
<evidence type="ECO:0000313" key="1">
    <source>
        <dbReference type="EMBL" id="CEG12888.1"/>
    </source>
</evidence>
<sequence length="40" mass="4601">MCVKTSCLMKYNISEDAVAFYHTDWCPHCQKDEAVGSKFN</sequence>